<name>A0A0P7GL92_9EURY</name>
<dbReference type="OrthoDB" id="214394at2157"/>
<dbReference type="Proteomes" id="UP000050535">
    <property type="component" value="Unassembled WGS sequence"/>
</dbReference>
<protein>
    <submittedName>
        <fullName evidence="1">Uncharacterized protein</fullName>
    </submittedName>
</protein>
<sequence>MGVPVGRTASGSADPAAAEGPIEGSVAGLAAATATIPHTERFPDCLSYIDEPPYPLVCDTCETRYAATPEGMRRAIACHHSLDAVDRAAIPICSLDLQLTSGERAASPYSDAQLRLLAAVYMAHQQRFDHQLEYDIVWDSMTNLEAYVGIDTDEVQELLDDGLLRVDCRRPHKLYTVTPDGRDAIGVGHREGIAYGDGTGDLSESSLHVAMVAVGARLLAEEFVDPDDQPGTRVERYYGVDDGRLDAAVLDPDDAVVAALEAERINNDRREAIPADFDKMAACDPEAAWWLVKTRGDGHQVLRALNDPPDGESRVSRTYSENMAPREYRLETPGLTAVYTFEYARDTLLDSEQPR</sequence>
<dbReference type="AlphaFoldDB" id="A0A0P7GL92"/>
<accession>A0A0P7GL92</accession>
<dbReference type="STRING" id="699431.SY89_00110"/>
<evidence type="ECO:0000313" key="2">
    <source>
        <dbReference type="Proteomes" id="UP000050535"/>
    </source>
</evidence>
<organism evidence="1 2">
    <name type="scientific">Halolamina pelagica</name>
    <dbReference type="NCBI Taxonomy" id="699431"/>
    <lineage>
        <taxon>Archaea</taxon>
        <taxon>Methanobacteriati</taxon>
        <taxon>Methanobacteriota</taxon>
        <taxon>Stenosarchaea group</taxon>
        <taxon>Halobacteria</taxon>
        <taxon>Halobacteriales</taxon>
        <taxon>Haloferacaceae</taxon>
    </lineage>
</organism>
<reference evidence="2" key="1">
    <citation type="submission" date="2013-11" db="EMBL/GenBank/DDBJ databases">
        <authorList>
            <person name="Hoang H.T."/>
            <person name="Killian M.L."/>
            <person name="Madson D.M."/>
            <person name="Arruda P.H.E."/>
            <person name="Sun D."/>
            <person name="Schwartz K.J."/>
            <person name="Yoon K."/>
        </authorList>
    </citation>
    <scope>NUCLEOTIDE SEQUENCE [LARGE SCALE GENOMIC DNA]</scope>
    <source>
        <strain evidence="2">CDK2</strain>
    </source>
</reference>
<dbReference type="RefSeq" id="WP_189319080.1">
    <property type="nucleotide sequence ID" value="NZ_LGUC01000001.1"/>
</dbReference>
<keyword evidence="2" id="KW-1185">Reference proteome</keyword>
<dbReference type="EMBL" id="LGUC01000001">
    <property type="protein sequence ID" value="KPN29397.1"/>
    <property type="molecule type" value="Genomic_DNA"/>
</dbReference>
<gene>
    <name evidence="1" type="ORF">SY89_00110</name>
</gene>
<proteinExistence type="predicted"/>
<evidence type="ECO:0000313" key="1">
    <source>
        <dbReference type="EMBL" id="KPN29397.1"/>
    </source>
</evidence>
<comment type="caution">
    <text evidence="1">The sequence shown here is derived from an EMBL/GenBank/DDBJ whole genome shotgun (WGS) entry which is preliminary data.</text>
</comment>